<dbReference type="Proteomes" id="UP000244913">
    <property type="component" value="Unassembled WGS sequence"/>
</dbReference>
<dbReference type="AlphaFoldDB" id="A0A2T9J7J1"/>
<dbReference type="PANTHER" id="PTHR43039">
    <property type="entry name" value="ESTERASE-RELATED"/>
    <property type="match status" value="1"/>
</dbReference>
<sequence>MDVRHRNNVTIYGQGPQTLMFAHGFGCDQSMWRLVAPHFTVCGRVVLFDHVGAGDSDASAYDRQKYAGLEGYAADVIEICESQGLSRVTFVGHSVSAMIGVLAAVRRPDLFERLILICASPRFANDEGYVGGFEQADLEDLIDLLAKNQLDWSAALAPAVVDDAAFQDEWRDKVCRIDAAIADDFARATFLSDHRAQCRAVATPTLLIECSDDALAPPEVGAFVHAAIESSQRVVLQATGHSPHLTAPKAVIGAMRAFFGAGPTGYC</sequence>
<proteinExistence type="inferred from homology"/>
<keyword evidence="3" id="KW-0378">Hydrolase</keyword>
<comment type="similarity">
    <text evidence="1">Belongs to the AB hydrolase superfamily.</text>
</comment>
<organism evidence="3 4">
    <name type="scientific">Caulobacter radicis</name>
    <dbReference type="NCBI Taxonomy" id="2172650"/>
    <lineage>
        <taxon>Bacteria</taxon>
        <taxon>Pseudomonadati</taxon>
        <taxon>Pseudomonadota</taxon>
        <taxon>Alphaproteobacteria</taxon>
        <taxon>Caulobacterales</taxon>
        <taxon>Caulobacteraceae</taxon>
        <taxon>Caulobacter</taxon>
    </lineage>
</organism>
<comment type="caution">
    <text evidence="3">The sequence shown here is derived from an EMBL/GenBank/DDBJ whole genome shotgun (WGS) entry which is preliminary data.</text>
</comment>
<protein>
    <submittedName>
        <fullName evidence="3">Alpha/beta hydrolase</fullName>
    </submittedName>
</protein>
<dbReference type="EMBL" id="QDKP01000049">
    <property type="protein sequence ID" value="PVM77518.1"/>
    <property type="molecule type" value="Genomic_DNA"/>
</dbReference>
<accession>A0A2T9J7J1</accession>
<evidence type="ECO:0000313" key="4">
    <source>
        <dbReference type="Proteomes" id="UP000244913"/>
    </source>
</evidence>
<dbReference type="GO" id="GO:0016787">
    <property type="term" value="F:hydrolase activity"/>
    <property type="evidence" value="ECO:0007669"/>
    <property type="project" value="UniProtKB-KW"/>
</dbReference>
<dbReference type="InterPro" id="IPR000073">
    <property type="entry name" value="AB_hydrolase_1"/>
</dbReference>
<gene>
    <name evidence="3" type="ORF">DDF65_16465</name>
</gene>
<name>A0A2T9J7J1_9CAUL</name>
<feature type="domain" description="AB hydrolase-1" evidence="2">
    <location>
        <begin position="21"/>
        <end position="252"/>
    </location>
</feature>
<dbReference type="PRINTS" id="PR00111">
    <property type="entry name" value="ABHYDROLASE"/>
</dbReference>
<keyword evidence="4" id="KW-1185">Reference proteome</keyword>
<evidence type="ECO:0000256" key="1">
    <source>
        <dbReference type="ARBA" id="ARBA00008645"/>
    </source>
</evidence>
<evidence type="ECO:0000313" key="3">
    <source>
        <dbReference type="EMBL" id="PVM77518.1"/>
    </source>
</evidence>
<dbReference type="Gene3D" id="3.40.50.1820">
    <property type="entry name" value="alpha/beta hydrolase"/>
    <property type="match status" value="1"/>
</dbReference>
<reference evidence="3 4" key="1">
    <citation type="submission" date="2018-04" db="EMBL/GenBank/DDBJ databases">
        <title>The genome sequence of Caulobacter sp. 736.</title>
        <authorList>
            <person name="Gao J."/>
            <person name="Sun J."/>
        </authorList>
    </citation>
    <scope>NUCLEOTIDE SEQUENCE [LARGE SCALE GENOMIC DNA]</scope>
    <source>
        <strain evidence="3 4">736</strain>
    </source>
</reference>
<dbReference type="RefSeq" id="WP_116568726.1">
    <property type="nucleotide sequence ID" value="NZ_QDKP01000049.1"/>
</dbReference>
<evidence type="ECO:0000259" key="2">
    <source>
        <dbReference type="Pfam" id="PF12697"/>
    </source>
</evidence>
<dbReference type="SUPFAM" id="SSF53474">
    <property type="entry name" value="alpha/beta-Hydrolases"/>
    <property type="match status" value="1"/>
</dbReference>
<dbReference type="Pfam" id="PF12697">
    <property type="entry name" value="Abhydrolase_6"/>
    <property type="match status" value="1"/>
</dbReference>
<dbReference type="InterPro" id="IPR029058">
    <property type="entry name" value="AB_hydrolase_fold"/>
</dbReference>